<feature type="domain" description="DUF2726" evidence="3">
    <location>
        <begin position="95"/>
        <end position="210"/>
    </location>
</feature>
<reference evidence="4 5" key="1">
    <citation type="submission" date="2016-11" db="EMBL/GenBank/DDBJ databases">
        <title>A multilocus sequence analysis scheme for characterization of bacteria in the genus Thioclava.</title>
        <authorList>
            <person name="Liu Y."/>
            <person name="Shao Z."/>
        </authorList>
    </citation>
    <scope>NUCLEOTIDE SEQUENCE [LARGE SCALE GENOMIC DNA]</scope>
    <source>
        <strain evidence="4 5">11.10-0-13</strain>
    </source>
</reference>
<proteinExistence type="predicted"/>
<protein>
    <recommendedName>
        <fullName evidence="3">DUF2726 domain-containing protein</fullName>
    </recommendedName>
</protein>
<comment type="caution">
    <text evidence="4">The sequence shown here is derived from an EMBL/GenBank/DDBJ whole genome shotgun (WGS) entry which is preliminary data.</text>
</comment>
<accession>A0ABX3MM74</accession>
<evidence type="ECO:0000256" key="2">
    <source>
        <dbReference type="SAM" id="Phobius"/>
    </source>
</evidence>
<feature type="transmembrane region" description="Helical" evidence="2">
    <location>
        <begin position="34"/>
        <end position="51"/>
    </location>
</feature>
<feature type="region of interest" description="Disordered" evidence="1">
    <location>
        <begin position="225"/>
        <end position="244"/>
    </location>
</feature>
<evidence type="ECO:0000256" key="1">
    <source>
        <dbReference type="SAM" id="MobiDB-lite"/>
    </source>
</evidence>
<feature type="compositionally biased region" description="Low complexity" evidence="1">
    <location>
        <begin position="234"/>
        <end position="244"/>
    </location>
</feature>
<keyword evidence="5" id="KW-1185">Reference proteome</keyword>
<name>A0ABX3MM74_9RHOB</name>
<evidence type="ECO:0000259" key="3">
    <source>
        <dbReference type="Pfam" id="PF10881"/>
    </source>
</evidence>
<gene>
    <name evidence="4" type="ORF">BMG00_01900</name>
</gene>
<evidence type="ECO:0000313" key="5">
    <source>
        <dbReference type="Proteomes" id="UP000242224"/>
    </source>
</evidence>
<dbReference type="Proteomes" id="UP000242224">
    <property type="component" value="Unassembled WGS sequence"/>
</dbReference>
<organism evidence="4 5">
    <name type="scientific">Thioclava marina</name>
    <dbReference type="NCBI Taxonomy" id="1915077"/>
    <lineage>
        <taxon>Bacteria</taxon>
        <taxon>Pseudomonadati</taxon>
        <taxon>Pseudomonadota</taxon>
        <taxon>Alphaproteobacteria</taxon>
        <taxon>Rhodobacterales</taxon>
        <taxon>Paracoccaceae</taxon>
        <taxon>Thioclava</taxon>
    </lineage>
</organism>
<keyword evidence="2" id="KW-0812">Transmembrane</keyword>
<keyword evidence="2" id="KW-1133">Transmembrane helix</keyword>
<dbReference type="Gene3D" id="3.40.960.10">
    <property type="entry name" value="VSR Endonuclease"/>
    <property type="match status" value="1"/>
</dbReference>
<dbReference type="Pfam" id="PF10881">
    <property type="entry name" value="DUF2726"/>
    <property type="match status" value="1"/>
</dbReference>
<dbReference type="RefSeq" id="WP_078573221.1">
    <property type="nucleotide sequence ID" value="NZ_MPZS01000001.1"/>
</dbReference>
<evidence type="ECO:0000313" key="4">
    <source>
        <dbReference type="EMBL" id="OOY12626.1"/>
    </source>
</evidence>
<keyword evidence="2" id="KW-0472">Membrane</keyword>
<sequence length="244" mass="26396">MSFISAPSSSAPSAISPVAGFLEGLGFSAEASRMLIPLALALLVIAGSEILRRAKFRRRRSNGFAGRSAQRDTGPRLVHGDDHMRLVAGAEFERTPLLNRSEARILPILEGIAREVGRGYRVMAQVSMGEILCAKGSNGSRDHRAEANRAINAKRLDFAIFDPRGLIVAAIEYQGSGHHLGSEAFMRDAVKREALRKAGINLVELQPDADAASIRMLLQELTDLPLRKPRPDAPRAQASRAPSS</sequence>
<dbReference type="InterPro" id="IPR024402">
    <property type="entry name" value="DUF2726"/>
</dbReference>
<dbReference type="EMBL" id="MPZS01000001">
    <property type="protein sequence ID" value="OOY12626.1"/>
    <property type="molecule type" value="Genomic_DNA"/>
</dbReference>